<name>F0WJM9_9STRA</name>
<sequence>MCLYWKKDGSDLAVVGIYVDYLLAKGTNAEAVELFFASLGGLFIENLGTVCEVLGLRVNVDNDGGNVVTQKGANSNLLKEHTLEGVNSILNSIGSDCYKVPSVDSALLIAADGDAPGILSF</sequence>
<evidence type="ECO:0000313" key="1">
    <source>
        <dbReference type="EMBL" id="CCA21478.1"/>
    </source>
</evidence>
<protein>
    <submittedName>
        <fullName evidence="1">AlNc14C124G6753 protein</fullName>
    </submittedName>
</protein>
<dbReference type="EMBL" id="FR824169">
    <property type="protein sequence ID" value="CCA21478.1"/>
    <property type="molecule type" value="Genomic_DNA"/>
</dbReference>
<reference evidence="1" key="1">
    <citation type="journal article" date="2011" name="PLoS Biol.">
        <title>Gene gain and loss during evolution of obligate parasitism in the white rust pathogen of Arabidopsis thaliana.</title>
        <authorList>
            <person name="Kemen E."/>
            <person name="Gardiner A."/>
            <person name="Schultz-Larsen T."/>
            <person name="Kemen A.C."/>
            <person name="Balmuth A.L."/>
            <person name="Robert-Seilaniantz A."/>
            <person name="Bailey K."/>
            <person name="Holub E."/>
            <person name="Studholme D.J."/>
            <person name="Maclean D."/>
            <person name="Jones J.D."/>
        </authorList>
    </citation>
    <scope>NUCLEOTIDE SEQUENCE</scope>
</reference>
<gene>
    <name evidence="1" type="primary">AlNc14C124G6753</name>
    <name evidence="1" type="ORF">ALNC14_076210</name>
</gene>
<accession>F0WJM9</accession>
<reference evidence="1" key="2">
    <citation type="submission" date="2011-02" db="EMBL/GenBank/DDBJ databases">
        <authorList>
            <person name="MacLean D."/>
        </authorList>
    </citation>
    <scope>NUCLEOTIDE SEQUENCE</scope>
</reference>
<dbReference type="HOGENOM" id="CLU_2042384_0_0_1"/>
<organism evidence="1">
    <name type="scientific">Albugo laibachii Nc14</name>
    <dbReference type="NCBI Taxonomy" id="890382"/>
    <lineage>
        <taxon>Eukaryota</taxon>
        <taxon>Sar</taxon>
        <taxon>Stramenopiles</taxon>
        <taxon>Oomycota</taxon>
        <taxon>Peronosporomycetes</taxon>
        <taxon>Albuginales</taxon>
        <taxon>Albuginaceae</taxon>
        <taxon>Albugo</taxon>
    </lineage>
</organism>
<proteinExistence type="predicted"/>
<dbReference type="AlphaFoldDB" id="F0WJM9"/>